<reference evidence="2 3" key="1">
    <citation type="journal article" date="2020" name="ISME J.">
        <title>Uncovering the hidden diversity of litter-decomposition mechanisms in mushroom-forming fungi.</title>
        <authorList>
            <person name="Floudas D."/>
            <person name="Bentzer J."/>
            <person name="Ahren D."/>
            <person name="Johansson T."/>
            <person name="Persson P."/>
            <person name="Tunlid A."/>
        </authorList>
    </citation>
    <scope>NUCLEOTIDE SEQUENCE [LARGE SCALE GENOMIC DNA]</scope>
    <source>
        <strain evidence="2 3">CBS 406.79</strain>
    </source>
</reference>
<protein>
    <submittedName>
        <fullName evidence="2">Uncharacterized protein</fullName>
    </submittedName>
</protein>
<keyword evidence="3" id="KW-1185">Reference proteome</keyword>
<dbReference type="Proteomes" id="UP000518752">
    <property type="component" value="Unassembled WGS sequence"/>
</dbReference>
<comment type="caution">
    <text evidence="2">The sequence shown here is derived from an EMBL/GenBank/DDBJ whole genome shotgun (WGS) entry which is preliminary data.</text>
</comment>
<proteinExistence type="predicted"/>
<evidence type="ECO:0000313" key="3">
    <source>
        <dbReference type="Proteomes" id="UP000518752"/>
    </source>
</evidence>
<dbReference type="AlphaFoldDB" id="A0A8H5MDK5"/>
<sequence>MNFLSTRELKKVHHSTNWTAGSPNEKWEQPTTTNDQRSDQPVLASFKTVEPALPLFPNVVGGLLARPPTFWNGTVGRIVPMNRKIDVLYHDATFKKYKHMSEY</sequence>
<feature type="region of interest" description="Disordered" evidence="1">
    <location>
        <begin position="1"/>
        <end position="39"/>
    </location>
</feature>
<evidence type="ECO:0000313" key="2">
    <source>
        <dbReference type="EMBL" id="KAF5389751.1"/>
    </source>
</evidence>
<accession>A0A8H5MDK5</accession>
<evidence type="ECO:0000256" key="1">
    <source>
        <dbReference type="SAM" id="MobiDB-lite"/>
    </source>
</evidence>
<organism evidence="2 3">
    <name type="scientific">Collybiopsis confluens</name>
    <dbReference type="NCBI Taxonomy" id="2823264"/>
    <lineage>
        <taxon>Eukaryota</taxon>
        <taxon>Fungi</taxon>
        <taxon>Dikarya</taxon>
        <taxon>Basidiomycota</taxon>
        <taxon>Agaricomycotina</taxon>
        <taxon>Agaricomycetes</taxon>
        <taxon>Agaricomycetidae</taxon>
        <taxon>Agaricales</taxon>
        <taxon>Marasmiineae</taxon>
        <taxon>Omphalotaceae</taxon>
        <taxon>Collybiopsis</taxon>
    </lineage>
</organism>
<gene>
    <name evidence="2" type="ORF">D9757_006039</name>
</gene>
<name>A0A8H5MDK5_9AGAR</name>
<dbReference type="EMBL" id="JAACJN010000020">
    <property type="protein sequence ID" value="KAF5389751.1"/>
    <property type="molecule type" value="Genomic_DNA"/>
</dbReference>